<evidence type="ECO:0000256" key="4">
    <source>
        <dbReference type="ARBA" id="ARBA00022741"/>
    </source>
</evidence>
<dbReference type="HAMAP" id="MF_01508">
    <property type="entry name" value="RfcL"/>
    <property type="match status" value="1"/>
</dbReference>
<dbReference type="InterPro" id="IPR003959">
    <property type="entry name" value="ATPase_AAA_core"/>
</dbReference>
<dbReference type="PANTHER" id="PTHR23389">
    <property type="entry name" value="CHROMOSOME TRANSMISSION FIDELITY FACTOR 18"/>
    <property type="match status" value="1"/>
</dbReference>
<comment type="subunit">
    <text evidence="7">Heteromultimer composed of small subunits (RfcS) and large subunits (RfcL).</text>
</comment>
<evidence type="ECO:0000256" key="3">
    <source>
        <dbReference type="ARBA" id="ARBA00022705"/>
    </source>
</evidence>
<keyword evidence="3 7" id="KW-0235">DNA replication</keyword>
<evidence type="ECO:0000256" key="8">
    <source>
        <dbReference type="SAM" id="MobiDB-lite"/>
    </source>
</evidence>
<evidence type="ECO:0000313" key="11">
    <source>
        <dbReference type="Proteomes" id="UP000218615"/>
    </source>
</evidence>
<name>A0A284VJ48_9EURY</name>
<dbReference type="InterPro" id="IPR027417">
    <property type="entry name" value="P-loop_NTPase"/>
</dbReference>
<organism evidence="10 11">
    <name type="scientific">Candidatus Methanoperedens nitratireducens</name>
    <dbReference type="NCBI Taxonomy" id="1392998"/>
    <lineage>
        <taxon>Archaea</taxon>
        <taxon>Methanobacteriati</taxon>
        <taxon>Methanobacteriota</taxon>
        <taxon>Stenosarchaea group</taxon>
        <taxon>Methanomicrobia</taxon>
        <taxon>Methanosarcinales</taxon>
        <taxon>ANME-2 cluster</taxon>
        <taxon>Candidatus Methanoperedentaceae</taxon>
        <taxon>Candidatus Methanoperedens</taxon>
    </lineage>
</organism>
<dbReference type="GO" id="GO:0003689">
    <property type="term" value="F:DNA clamp loader activity"/>
    <property type="evidence" value="ECO:0007669"/>
    <property type="project" value="UniProtKB-UniRule"/>
</dbReference>
<sequence>MNSLDWAEKYRPKTLSLITGHNKAIQELKAWAQSWLHGTPEERAVVLYGRAGIGKTTAAHALANDMGWEVIELNASDQRTADIIEKVAGSASRMSTLDGSNVKRLVILDEADNIHGTADRGGEKAIVELIKKTSQPIILIANELYDMSAGLRSACKPIQFSAVMARSMLPALKRVAEAEGITCGLDALETLAENANGDLRSAINDLQAIAQGKSRMEPGDIITAQRDTKENIFKVLVKIFKGKDIREAHKATFNLDENPEDFIQWVDENLPLEYTKAEDLEKGYYYLGRAATFLGRVGRRQNYNMWRYASVMMTSGIVVSRSYHYTAFVKFQPPSLWRKLGQTKGMRNLRDSLAKKIGSHCHVSMSYTRSQLLPFFRAMMKDDGYAPAVAALLALEPEEIAFLMETKSVTKKVRKIYEEAQSLIEKEVRQEIEVFGGFGAKPELSEATEEEPEDELSDEPEVEVKKEVKSQSSLFDF</sequence>
<gene>
    <name evidence="7 10" type="primary">rfcL</name>
    <name evidence="10" type="ORF">MNV_1120008</name>
</gene>
<accession>A0A284VJ48</accession>
<dbReference type="GO" id="GO:0005524">
    <property type="term" value="F:ATP binding"/>
    <property type="evidence" value="ECO:0007669"/>
    <property type="project" value="UniProtKB-UniRule"/>
</dbReference>
<dbReference type="NCBIfam" id="NF003228">
    <property type="entry name" value="PRK04195.1-4"/>
    <property type="match status" value="1"/>
</dbReference>
<keyword evidence="11" id="KW-1185">Reference proteome</keyword>
<dbReference type="SUPFAM" id="SSF52540">
    <property type="entry name" value="P-loop containing nucleoside triphosphate hydrolases"/>
    <property type="match status" value="1"/>
</dbReference>
<dbReference type="InterPro" id="IPR023935">
    <property type="entry name" value="Rep_factor-C_lsu"/>
</dbReference>
<evidence type="ECO:0000256" key="7">
    <source>
        <dbReference type="HAMAP-Rule" id="MF_01508"/>
    </source>
</evidence>
<dbReference type="InterPro" id="IPR003593">
    <property type="entry name" value="AAA+_ATPase"/>
</dbReference>
<comment type="similarity">
    <text evidence="1 7">Belongs to the activator 1 small subunits family. RfcL subfamily.</text>
</comment>
<dbReference type="Pfam" id="PF21960">
    <property type="entry name" value="RCF1-5-like_lid"/>
    <property type="match status" value="1"/>
</dbReference>
<feature type="domain" description="AAA+ ATPase" evidence="9">
    <location>
        <begin position="41"/>
        <end position="182"/>
    </location>
</feature>
<dbReference type="OrthoDB" id="8658at2157"/>
<dbReference type="PANTHER" id="PTHR23389:SF6">
    <property type="entry name" value="REPLICATION FACTOR C SUBUNIT 1"/>
    <property type="match status" value="1"/>
</dbReference>
<dbReference type="Pfam" id="PF00004">
    <property type="entry name" value="AAA"/>
    <property type="match status" value="1"/>
</dbReference>
<proteinExistence type="inferred from homology"/>
<evidence type="ECO:0000256" key="2">
    <source>
        <dbReference type="ARBA" id="ARBA00014793"/>
    </source>
</evidence>
<evidence type="ECO:0000256" key="6">
    <source>
        <dbReference type="ARBA" id="ARBA00032141"/>
    </source>
</evidence>
<dbReference type="CDD" id="cd00009">
    <property type="entry name" value="AAA"/>
    <property type="match status" value="1"/>
</dbReference>
<dbReference type="Gene3D" id="1.10.8.60">
    <property type="match status" value="1"/>
</dbReference>
<feature type="region of interest" description="Disordered" evidence="8">
    <location>
        <begin position="439"/>
        <end position="477"/>
    </location>
</feature>
<dbReference type="InterPro" id="IPR047854">
    <property type="entry name" value="RFC_lid"/>
</dbReference>
<dbReference type="NCBIfam" id="NF003229">
    <property type="entry name" value="PRK04195.1-5"/>
    <property type="match status" value="1"/>
</dbReference>
<comment type="function">
    <text evidence="7">Part of the RFC clamp loader complex which loads the PCNA sliding clamp onto DNA.</text>
</comment>
<dbReference type="Gene3D" id="3.40.50.300">
    <property type="entry name" value="P-loop containing nucleotide triphosphate hydrolases"/>
    <property type="match status" value="1"/>
</dbReference>
<dbReference type="RefSeq" id="WP_096203684.1">
    <property type="nucleotide sequence ID" value="NZ_FZMP01000016.1"/>
</dbReference>
<feature type="binding site" evidence="7">
    <location>
        <begin position="49"/>
        <end position="56"/>
    </location>
    <ligand>
        <name>ATP</name>
        <dbReference type="ChEBI" id="CHEBI:30616"/>
    </ligand>
</feature>
<evidence type="ECO:0000259" key="9">
    <source>
        <dbReference type="SMART" id="SM00382"/>
    </source>
</evidence>
<dbReference type="AlphaFoldDB" id="A0A284VJ48"/>
<evidence type="ECO:0000313" key="10">
    <source>
        <dbReference type="EMBL" id="SNQ59288.1"/>
    </source>
</evidence>
<dbReference type="GO" id="GO:0006260">
    <property type="term" value="P:DNA replication"/>
    <property type="evidence" value="ECO:0007669"/>
    <property type="project" value="UniProtKB-UniRule"/>
</dbReference>
<evidence type="ECO:0000256" key="1">
    <source>
        <dbReference type="ARBA" id="ARBA00006878"/>
    </source>
</evidence>
<evidence type="ECO:0000256" key="5">
    <source>
        <dbReference type="ARBA" id="ARBA00022840"/>
    </source>
</evidence>
<dbReference type="SMART" id="SM00382">
    <property type="entry name" value="AAA"/>
    <property type="match status" value="1"/>
</dbReference>
<dbReference type="Proteomes" id="UP000218615">
    <property type="component" value="Unassembled WGS sequence"/>
</dbReference>
<reference evidence="11" key="1">
    <citation type="submission" date="2017-06" db="EMBL/GenBank/DDBJ databases">
        <authorList>
            <person name="Cremers G."/>
        </authorList>
    </citation>
    <scope>NUCLEOTIDE SEQUENCE [LARGE SCALE GENOMIC DNA]</scope>
</reference>
<dbReference type="NCBIfam" id="NF003231">
    <property type="entry name" value="PRK04195.2-1"/>
    <property type="match status" value="1"/>
</dbReference>
<dbReference type="EMBL" id="FZMP01000016">
    <property type="protein sequence ID" value="SNQ59288.1"/>
    <property type="molecule type" value="Genomic_DNA"/>
</dbReference>
<keyword evidence="4 7" id="KW-0547">Nucleotide-binding</keyword>
<protein>
    <recommendedName>
        <fullName evidence="2 7">Replication factor C large subunit</fullName>
        <shortName evidence="7">RFC large subunit</shortName>
    </recommendedName>
    <alternativeName>
        <fullName evidence="6 7">Clamp loader large subunit</fullName>
    </alternativeName>
</protein>
<feature type="compositionally biased region" description="Acidic residues" evidence="8">
    <location>
        <begin position="446"/>
        <end position="461"/>
    </location>
</feature>
<dbReference type="GO" id="GO:0016887">
    <property type="term" value="F:ATP hydrolysis activity"/>
    <property type="evidence" value="ECO:0007669"/>
    <property type="project" value="InterPro"/>
</dbReference>
<keyword evidence="5 7" id="KW-0067">ATP-binding</keyword>
<dbReference type="CDD" id="cd18140">
    <property type="entry name" value="HLD_clamp_RFC"/>
    <property type="match status" value="1"/>
</dbReference>